<dbReference type="OMA" id="PFTHAKY"/>
<dbReference type="GO" id="GO:0005634">
    <property type="term" value="C:nucleus"/>
    <property type="evidence" value="ECO:0007669"/>
    <property type="project" value="TreeGrafter"/>
</dbReference>
<organism evidence="3 4">
    <name type="scientific">Cynara cardunculus var. scolymus</name>
    <name type="common">Globe artichoke</name>
    <name type="synonym">Cynara scolymus</name>
    <dbReference type="NCBI Taxonomy" id="59895"/>
    <lineage>
        <taxon>Eukaryota</taxon>
        <taxon>Viridiplantae</taxon>
        <taxon>Streptophyta</taxon>
        <taxon>Embryophyta</taxon>
        <taxon>Tracheophyta</taxon>
        <taxon>Spermatophyta</taxon>
        <taxon>Magnoliopsida</taxon>
        <taxon>eudicotyledons</taxon>
        <taxon>Gunneridae</taxon>
        <taxon>Pentapetalae</taxon>
        <taxon>asterids</taxon>
        <taxon>campanulids</taxon>
        <taxon>Asterales</taxon>
        <taxon>Asteraceae</taxon>
        <taxon>Carduoideae</taxon>
        <taxon>Cardueae</taxon>
        <taxon>Carduinae</taxon>
        <taxon>Cynara</taxon>
    </lineage>
</organism>
<keyword evidence="4" id="KW-1185">Reference proteome</keyword>
<dbReference type="CDD" id="cd07816">
    <property type="entry name" value="Bet_v1-like"/>
    <property type="match status" value="1"/>
</dbReference>
<dbReference type="Proteomes" id="UP000243975">
    <property type="component" value="Unassembled WGS sequence"/>
</dbReference>
<dbReference type="GO" id="GO:0038023">
    <property type="term" value="F:signaling receptor activity"/>
    <property type="evidence" value="ECO:0007669"/>
    <property type="project" value="InterPro"/>
</dbReference>
<dbReference type="Gramene" id="KVH96473">
    <property type="protein sequence ID" value="KVH96473"/>
    <property type="gene ID" value="Ccrd_001441"/>
</dbReference>
<dbReference type="PANTHER" id="PTHR31213">
    <property type="entry name" value="OS08G0374000 PROTEIN-RELATED"/>
    <property type="match status" value="1"/>
</dbReference>
<evidence type="ECO:0000256" key="1">
    <source>
        <dbReference type="ARBA" id="ARBA00009744"/>
    </source>
</evidence>
<proteinExistence type="inferred from homology"/>
<dbReference type="PANTHER" id="PTHR31213:SF55">
    <property type="entry name" value="STRESS-INDUCED PROTEIN SAM22"/>
    <property type="match status" value="1"/>
</dbReference>
<accession>A0A103XT99</accession>
<dbReference type="GO" id="GO:0009738">
    <property type="term" value="P:abscisic acid-activated signaling pathway"/>
    <property type="evidence" value="ECO:0007669"/>
    <property type="project" value="InterPro"/>
</dbReference>
<comment type="similarity">
    <text evidence="1">Belongs to the BetVI family.</text>
</comment>
<evidence type="ECO:0000313" key="3">
    <source>
        <dbReference type="EMBL" id="KVH96473.1"/>
    </source>
</evidence>
<comment type="caution">
    <text evidence="3">The sequence shown here is derived from an EMBL/GenBank/DDBJ whole genome shotgun (WGS) entry which is preliminary data.</text>
</comment>
<dbReference type="OrthoDB" id="1858506at2759"/>
<evidence type="ECO:0000259" key="2">
    <source>
        <dbReference type="Pfam" id="PF00407"/>
    </source>
</evidence>
<dbReference type="InterPro" id="IPR024949">
    <property type="entry name" value="Bet_v_I_allergen"/>
</dbReference>
<dbReference type="GO" id="GO:0005737">
    <property type="term" value="C:cytoplasm"/>
    <property type="evidence" value="ECO:0007669"/>
    <property type="project" value="TreeGrafter"/>
</dbReference>
<gene>
    <name evidence="3" type="ORF">Ccrd_001441</name>
</gene>
<evidence type="ECO:0000313" key="4">
    <source>
        <dbReference type="Proteomes" id="UP000243975"/>
    </source>
</evidence>
<sequence length="158" mass="17316">MTSVSIEIEIPSSFPADKVFKVFSDFDNIAPKVNPDVFKSIETVEGNGGVGTKKIFTFGDAVPFTTGKYKVDAIDTSNFSYSYSFYEGDNLLGILDSIAHHIKIIPCADGGSIFKQTVIYNCKGNDKPSEEILKAGKEIYEKTYKAIEAYGAAHPESY</sequence>
<feature type="domain" description="Bet v I/Major latex protein" evidence="2">
    <location>
        <begin position="1"/>
        <end position="149"/>
    </location>
</feature>
<dbReference type="GO" id="GO:0010427">
    <property type="term" value="F:abscisic acid binding"/>
    <property type="evidence" value="ECO:0007669"/>
    <property type="project" value="InterPro"/>
</dbReference>
<dbReference type="InterPro" id="IPR023393">
    <property type="entry name" value="START-like_dom_sf"/>
</dbReference>
<dbReference type="EMBL" id="LEKV01004298">
    <property type="protein sequence ID" value="KVH96473.1"/>
    <property type="molecule type" value="Genomic_DNA"/>
</dbReference>
<dbReference type="GO" id="GO:0004864">
    <property type="term" value="F:protein phosphatase inhibitor activity"/>
    <property type="evidence" value="ECO:0007669"/>
    <property type="project" value="InterPro"/>
</dbReference>
<protein>
    <submittedName>
        <fullName evidence="3">Bet v I domain-containing protein</fullName>
    </submittedName>
</protein>
<dbReference type="SUPFAM" id="SSF55961">
    <property type="entry name" value="Bet v1-like"/>
    <property type="match status" value="1"/>
</dbReference>
<dbReference type="InterPro" id="IPR000916">
    <property type="entry name" value="Bet_v_I/MLP"/>
</dbReference>
<dbReference type="AlphaFoldDB" id="A0A103XT99"/>
<dbReference type="STRING" id="59895.A0A103XT99"/>
<dbReference type="Pfam" id="PF00407">
    <property type="entry name" value="Bet_v_1"/>
    <property type="match status" value="1"/>
</dbReference>
<dbReference type="GO" id="GO:0006952">
    <property type="term" value="P:defense response"/>
    <property type="evidence" value="ECO:0007669"/>
    <property type="project" value="InterPro"/>
</dbReference>
<dbReference type="FunFam" id="3.30.530.20:FF:000007">
    <property type="entry name" value="Major pollen allergen Bet v 1-A"/>
    <property type="match status" value="1"/>
</dbReference>
<name>A0A103XT99_CYNCS</name>
<dbReference type="Gene3D" id="3.30.530.20">
    <property type="match status" value="1"/>
</dbReference>
<dbReference type="InterPro" id="IPR050279">
    <property type="entry name" value="Plant_def-hormone_signal"/>
</dbReference>
<dbReference type="PRINTS" id="PR00634">
    <property type="entry name" value="BETALLERGEN"/>
</dbReference>
<reference evidence="3 4" key="1">
    <citation type="journal article" date="2016" name="Sci. Rep.">
        <title>The genome sequence of the outbreeding globe artichoke constructed de novo incorporating a phase-aware low-pass sequencing strategy of F1 progeny.</title>
        <authorList>
            <person name="Scaglione D."/>
            <person name="Reyes-Chin-Wo S."/>
            <person name="Acquadro A."/>
            <person name="Froenicke L."/>
            <person name="Portis E."/>
            <person name="Beitel C."/>
            <person name="Tirone M."/>
            <person name="Mauro R."/>
            <person name="Lo Monaco A."/>
            <person name="Mauromicale G."/>
            <person name="Faccioli P."/>
            <person name="Cattivelli L."/>
            <person name="Rieseberg L."/>
            <person name="Michelmore R."/>
            <person name="Lanteri S."/>
        </authorList>
    </citation>
    <scope>NUCLEOTIDE SEQUENCE [LARGE SCALE GENOMIC DNA]</scope>
    <source>
        <strain evidence="3">2C</strain>
    </source>
</reference>